<dbReference type="HOGENOM" id="CLU_1941237_0_0_1"/>
<reference evidence="1 3" key="1">
    <citation type="journal article" date="2011" name="Nature">
        <title>The Medicago genome provides insight into the evolution of rhizobial symbioses.</title>
        <authorList>
            <person name="Young N.D."/>
            <person name="Debelle F."/>
            <person name="Oldroyd G.E."/>
            <person name="Geurts R."/>
            <person name="Cannon S.B."/>
            <person name="Udvardi M.K."/>
            <person name="Benedito V.A."/>
            <person name="Mayer K.F."/>
            <person name="Gouzy J."/>
            <person name="Schoof H."/>
            <person name="Van de Peer Y."/>
            <person name="Proost S."/>
            <person name="Cook D.R."/>
            <person name="Meyers B.C."/>
            <person name="Spannagl M."/>
            <person name="Cheung F."/>
            <person name="De Mita S."/>
            <person name="Krishnakumar V."/>
            <person name="Gundlach H."/>
            <person name="Zhou S."/>
            <person name="Mudge J."/>
            <person name="Bharti A.K."/>
            <person name="Murray J.D."/>
            <person name="Naoumkina M.A."/>
            <person name="Rosen B."/>
            <person name="Silverstein K.A."/>
            <person name="Tang H."/>
            <person name="Rombauts S."/>
            <person name="Zhao P.X."/>
            <person name="Zhou P."/>
            <person name="Barbe V."/>
            <person name="Bardou P."/>
            <person name="Bechner M."/>
            <person name="Bellec A."/>
            <person name="Berger A."/>
            <person name="Berges H."/>
            <person name="Bidwell S."/>
            <person name="Bisseling T."/>
            <person name="Choisne N."/>
            <person name="Couloux A."/>
            <person name="Denny R."/>
            <person name="Deshpande S."/>
            <person name="Dai X."/>
            <person name="Doyle J.J."/>
            <person name="Dudez A.M."/>
            <person name="Farmer A.D."/>
            <person name="Fouteau S."/>
            <person name="Franken C."/>
            <person name="Gibelin C."/>
            <person name="Gish J."/>
            <person name="Goldstein S."/>
            <person name="Gonzalez A.J."/>
            <person name="Green P.J."/>
            <person name="Hallab A."/>
            <person name="Hartog M."/>
            <person name="Hua A."/>
            <person name="Humphray S.J."/>
            <person name="Jeong D.H."/>
            <person name="Jing Y."/>
            <person name="Jocker A."/>
            <person name="Kenton S.M."/>
            <person name="Kim D.J."/>
            <person name="Klee K."/>
            <person name="Lai H."/>
            <person name="Lang C."/>
            <person name="Lin S."/>
            <person name="Macmil S.L."/>
            <person name="Magdelenat G."/>
            <person name="Matthews L."/>
            <person name="McCorrison J."/>
            <person name="Monaghan E.L."/>
            <person name="Mun J.H."/>
            <person name="Najar F.Z."/>
            <person name="Nicholson C."/>
            <person name="Noirot C."/>
            <person name="O'Bleness M."/>
            <person name="Paule C.R."/>
            <person name="Poulain J."/>
            <person name="Prion F."/>
            <person name="Qin B."/>
            <person name="Qu C."/>
            <person name="Retzel E.F."/>
            <person name="Riddle C."/>
            <person name="Sallet E."/>
            <person name="Samain S."/>
            <person name="Samson N."/>
            <person name="Sanders I."/>
            <person name="Saurat O."/>
            <person name="Scarpelli C."/>
            <person name="Schiex T."/>
            <person name="Segurens B."/>
            <person name="Severin A.J."/>
            <person name="Sherrier D.J."/>
            <person name="Shi R."/>
            <person name="Sims S."/>
            <person name="Singer S.R."/>
            <person name="Sinharoy S."/>
            <person name="Sterck L."/>
            <person name="Viollet A."/>
            <person name="Wang B.B."/>
            <person name="Wang K."/>
            <person name="Wang M."/>
            <person name="Wang X."/>
            <person name="Warfsmann J."/>
            <person name="Weissenbach J."/>
            <person name="White D.D."/>
            <person name="White J.D."/>
            <person name="Wiley G.B."/>
            <person name="Wincker P."/>
            <person name="Xing Y."/>
            <person name="Yang L."/>
            <person name="Yao Z."/>
            <person name="Ying F."/>
            <person name="Zhai J."/>
            <person name="Zhou L."/>
            <person name="Zuber A."/>
            <person name="Denarie J."/>
            <person name="Dixon R.A."/>
            <person name="May G.D."/>
            <person name="Schwartz D.C."/>
            <person name="Rogers J."/>
            <person name="Quetier F."/>
            <person name="Town C.D."/>
            <person name="Roe B.A."/>
        </authorList>
    </citation>
    <scope>NUCLEOTIDE SEQUENCE [LARGE SCALE GENOMIC DNA]</scope>
    <source>
        <strain evidence="1">A17</strain>
        <strain evidence="2 3">cv. Jemalong A17</strain>
    </source>
</reference>
<accession>G7KJK7</accession>
<reference evidence="2" key="3">
    <citation type="submission" date="2015-04" db="UniProtKB">
        <authorList>
            <consortium name="EnsemblPlants"/>
        </authorList>
    </citation>
    <scope>IDENTIFICATION</scope>
    <source>
        <strain evidence="2">cv. Jemalong A17</strain>
    </source>
</reference>
<organism evidence="1 3">
    <name type="scientific">Medicago truncatula</name>
    <name type="common">Barrel medic</name>
    <name type="synonym">Medicago tribuloides</name>
    <dbReference type="NCBI Taxonomy" id="3880"/>
    <lineage>
        <taxon>Eukaryota</taxon>
        <taxon>Viridiplantae</taxon>
        <taxon>Streptophyta</taxon>
        <taxon>Embryophyta</taxon>
        <taxon>Tracheophyta</taxon>
        <taxon>Spermatophyta</taxon>
        <taxon>Magnoliopsida</taxon>
        <taxon>eudicotyledons</taxon>
        <taxon>Gunneridae</taxon>
        <taxon>Pentapetalae</taxon>
        <taxon>rosids</taxon>
        <taxon>fabids</taxon>
        <taxon>Fabales</taxon>
        <taxon>Fabaceae</taxon>
        <taxon>Papilionoideae</taxon>
        <taxon>50 kb inversion clade</taxon>
        <taxon>NPAAA clade</taxon>
        <taxon>Hologalegina</taxon>
        <taxon>IRL clade</taxon>
        <taxon>Trifolieae</taxon>
        <taxon>Medicago</taxon>
    </lineage>
</organism>
<evidence type="ECO:0000313" key="1">
    <source>
        <dbReference type="EMBL" id="AES75440.1"/>
    </source>
</evidence>
<protein>
    <submittedName>
        <fullName evidence="1 2">Uncharacterized protein</fullName>
    </submittedName>
</protein>
<reference evidence="1 3" key="2">
    <citation type="journal article" date="2014" name="BMC Genomics">
        <title>An improved genome release (version Mt4.0) for the model legume Medicago truncatula.</title>
        <authorList>
            <person name="Tang H."/>
            <person name="Krishnakumar V."/>
            <person name="Bidwell S."/>
            <person name="Rosen B."/>
            <person name="Chan A."/>
            <person name="Zhou S."/>
            <person name="Gentzbittel L."/>
            <person name="Childs K.L."/>
            <person name="Yandell M."/>
            <person name="Gundlach H."/>
            <person name="Mayer K.F."/>
            <person name="Schwartz D.C."/>
            <person name="Town C.D."/>
        </authorList>
    </citation>
    <scope>GENOME REANNOTATION</scope>
    <source>
        <strain evidence="2 3">cv. Jemalong A17</strain>
    </source>
</reference>
<evidence type="ECO:0000313" key="3">
    <source>
        <dbReference type="Proteomes" id="UP000002051"/>
    </source>
</evidence>
<dbReference type="EnsemblPlants" id="AES75440">
    <property type="protein sequence ID" value="AES75440"/>
    <property type="gene ID" value="MTR_6g044880"/>
</dbReference>
<proteinExistence type="predicted"/>
<dbReference type="EMBL" id="CM001222">
    <property type="protein sequence ID" value="AES75440.1"/>
    <property type="molecule type" value="Genomic_DNA"/>
</dbReference>
<dbReference type="Proteomes" id="UP000002051">
    <property type="component" value="Chromosome 6"/>
</dbReference>
<evidence type="ECO:0000313" key="2">
    <source>
        <dbReference type="EnsemblPlants" id="AES75440"/>
    </source>
</evidence>
<dbReference type="PaxDb" id="3880-AES75440"/>
<dbReference type="AlphaFoldDB" id="G7KJK7"/>
<name>G7KJK7_MEDTR</name>
<keyword evidence="3" id="KW-1185">Reference proteome</keyword>
<gene>
    <name evidence="1" type="ordered locus">MTR_6g044880</name>
</gene>
<sequence length="130" mass="14521">MVRFTVAEYIFPAEPKSLAKSAGNTFPAEFTQTSAGKSAGKAKNSNNGRACYKESWRLAQASGGWLRPSQQRDNVISALFRAPKKGSQGIINTFKVFDILNPEELWISDFIRVHLSLELHLALKCIMKFK</sequence>